<feature type="compositionally biased region" description="Low complexity" evidence="1">
    <location>
        <begin position="470"/>
        <end position="481"/>
    </location>
</feature>
<evidence type="ECO:0000313" key="2">
    <source>
        <dbReference type="EMBL" id="OJT04887.1"/>
    </source>
</evidence>
<comment type="caution">
    <text evidence="2">The sequence shown here is derived from an EMBL/GenBank/DDBJ whole genome shotgun (WGS) entry which is preliminary data.</text>
</comment>
<evidence type="ECO:0000313" key="3">
    <source>
        <dbReference type="Proteomes" id="UP000184267"/>
    </source>
</evidence>
<evidence type="ECO:0000256" key="1">
    <source>
        <dbReference type="SAM" id="MobiDB-lite"/>
    </source>
</evidence>
<gene>
    <name evidence="2" type="ORF">TRAPUB_4359</name>
</gene>
<feature type="region of interest" description="Disordered" evidence="1">
    <location>
        <begin position="415"/>
        <end position="453"/>
    </location>
</feature>
<dbReference type="Proteomes" id="UP000184267">
    <property type="component" value="Unassembled WGS sequence"/>
</dbReference>
<feature type="region of interest" description="Disordered" evidence="1">
    <location>
        <begin position="289"/>
        <end position="333"/>
    </location>
</feature>
<feature type="compositionally biased region" description="Low complexity" evidence="1">
    <location>
        <begin position="296"/>
        <end position="309"/>
    </location>
</feature>
<feature type="region of interest" description="Disordered" evidence="1">
    <location>
        <begin position="348"/>
        <end position="380"/>
    </location>
</feature>
<dbReference type="AlphaFoldDB" id="A0A1M2VBH9"/>
<protein>
    <submittedName>
        <fullName evidence="2">Uncharacterized protein</fullName>
    </submittedName>
</protein>
<feature type="region of interest" description="Disordered" evidence="1">
    <location>
        <begin position="513"/>
        <end position="540"/>
    </location>
</feature>
<feature type="region of interest" description="Disordered" evidence="1">
    <location>
        <begin position="1"/>
        <end position="124"/>
    </location>
</feature>
<keyword evidence="3" id="KW-1185">Reference proteome</keyword>
<accession>A0A1M2VBH9</accession>
<name>A0A1M2VBH9_TRAPU</name>
<proteinExistence type="predicted"/>
<feature type="region of interest" description="Disordered" evidence="1">
    <location>
        <begin position="465"/>
        <end position="495"/>
    </location>
</feature>
<feature type="compositionally biased region" description="Polar residues" evidence="1">
    <location>
        <begin position="78"/>
        <end position="90"/>
    </location>
</feature>
<organism evidence="2 3">
    <name type="scientific">Trametes pubescens</name>
    <name type="common">White-rot fungus</name>
    <dbReference type="NCBI Taxonomy" id="154538"/>
    <lineage>
        <taxon>Eukaryota</taxon>
        <taxon>Fungi</taxon>
        <taxon>Dikarya</taxon>
        <taxon>Basidiomycota</taxon>
        <taxon>Agaricomycotina</taxon>
        <taxon>Agaricomycetes</taxon>
        <taxon>Polyporales</taxon>
        <taxon>Polyporaceae</taxon>
        <taxon>Trametes</taxon>
    </lineage>
</organism>
<dbReference type="EMBL" id="MNAD01001510">
    <property type="protein sequence ID" value="OJT04887.1"/>
    <property type="molecule type" value="Genomic_DNA"/>
</dbReference>
<feature type="compositionally biased region" description="Basic and acidic residues" evidence="1">
    <location>
        <begin position="11"/>
        <end position="21"/>
    </location>
</feature>
<feature type="compositionally biased region" description="Low complexity" evidence="1">
    <location>
        <begin position="352"/>
        <end position="363"/>
    </location>
</feature>
<reference evidence="2 3" key="1">
    <citation type="submission" date="2016-10" db="EMBL/GenBank/DDBJ databases">
        <title>Genome sequence of the basidiomycete white-rot fungus Trametes pubescens.</title>
        <authorList>
            <person name="Makela M.R."/>
            <person name="Granchi Z."/>
            <person name="Peng M."/>
            <person name="De Vries R.P."/>
            <person name="Grigoriev I."/>
            <person name="Riley R."/>
            <person name="Hilden K."/>
        </authorList>
    </citation>
    <scope>NUCLEOTIDE SEQUENCE [LARGE SCALE GENOMIC DNA]</scope>
    <source>
        <strain evidence="2 3">FBCC735</strain>
    </source>
</reference>
<sequence>MPSTPGPSRTSRREVEAETRTGDSSVDLAADEELANPHTVSHKASKILTVLMKQARDETNKNFRPPPDASSAGGGRKSNASGRGKASNTKGQDRHRESPASELHSPHKTTTKKQATEPSSRRANRFRVSKMVFLPYGLDYHTGELPEPWEKTPRKKKIQELQQFGLAVLDGGSDDDQIWLDANWTAFELFCFLKDKFPALFDYLSDHDPDLANFDATSSKSSYRLPYALLVSEDKKLAVVPGNRNPDGALCRFNKGRDSAGWRESNIYLVTRDAISPSEYTHWINLSQPPTSRVNSPSPSEHSHTTSLPPSEPEYSDAAHESDLDPEEVSWRKTSKAPIKVYSRRHLRSVTAPASAGSASCPSADRKGKGKAALTTINEEPDLPSRKRAYSEFACDLGELEDDSTDREIELGFDFNTWRSSEPPEVNRDEAGPPKRRRRVISPGSSRKPAGNSIVDIIDLTGDMEDRLPSSSTTAATAAATDLSQGGGSSILATPRRTRQIQDDTDALLGIMSSPAVGQDPEDIRNPWNAGRKPTLQLDF</sequence>
<dbReference type="OrthoDB" id="3011415at2759"/>